<proteinExistence type="predicted"/>
<name>A0A1B8QKW9_9GAMM</name>
<protein>
    <submittedName>
        <fullName evidence="1">Uncharacterized protein</fullName>
    </submittedName>
</protein>
<dbReference type="EMBL" id="LZNA01000007">
    <property type="protein sequence ID" value="OBX84231.1"/>
    <property type="molecule type" value="Genomic_DNA"/>
</dbReference>
<keyword evidence="2" id="KW-1185">Reference proteome</keyword>
<organism evidence="1 2">
    <name type="scientific">Faucicola atlantae</name>
    <dbReference type="NCBI Taxonomy" id="34059"/>
    <lineage>
        <taxon>Bacteria</taxon>
        <taxon>Pseudomonadati</taxon>
        <taxon>Pseudomonadota</taxon>
        <taxon>Gammaproteobacteria</taxon>
        <taxon>Moraxellales</taxon>
        <taxon>Moraxellaceae</taxon>
        <taxon>Faucicola</taxon>
    </lineage>
</organism>
<accession>A0A1B8QKW9</accession>
<gene>
    <name evidence="1" type="ORF">A9306_03590</name>
</gene>
<dbReference type="Proteomes" id="UP000092616">
    <property type="component" value="Unassembled WGS sequence"/>
</dbReference>
<evidence type="ECO:0000313" key="2">
    <source>
        <dbReference type="Proteomes" id="UP000092616"/>
    </source>
</evidence>
<sequence>MNNASIYVWDTAQFPELKQGADSNLKQATKDFEKLRQTPVDVISPNIIELGKRISAEAESMSYSDVFMDSYLNAENEIPDQPKFGAVAIPSPDVSQVEAPIPVEQLFNSELLSIIRPMAKELGLVIYDVRGAVYYPDGSIYPPKLAKVVEKQEKLEREISQNAHLYQPNAELPSKRDDFQKLFVPLLSQELTKWGFSLNETKKNFLYFKKKTEFGEITWIFEITGSYGYFIIKYYATILAKQAEKIYTEMREKIDSFKKVEIDAIFMKGSSYKGEKQLGIVKELIPEILDDAKCLLDLKSYADLLVISLEGEKYPSFYPIDSLLLAKLSHNENEYERLITKYPEKIDKKLIEVIDTIIN</sequence>
<dbReference type="AlphaFoldDB" id="A0A1B8QKW9"/>
<comment type="caution">
    <text evidence="1">The sequence shown here is derived from an EMBL/GenBank/DDBJ whole genome shotgun (WGS) entry which is preliminary data.</text>
</comment>
<evidence type="ECO:0000313" key="1">
    <source>
        <dbReference type="EMBL" id="OBX84231.1"/>
    </source>
</evidence>
<dbReference type="RefSeq" id="WP_067334415.1">
    <property type="nucleotide sequence ID" value="NZ_LZNA01000007.1"/>
</dbReference>
<reference evidence="1 2" key="1">
    <citation type="submission" date="2016-06" db="EMBL/GenBank/DDBJ databases">
        <title>Draft genome of Moraxella atlantae CCUG 59586.</title>
        <authorList>
            <person name="Salva-Serra F."/>
            <person name="Engstrom-Jakobsson H."/>
            <person name="Thorell K."/>
            <person name="Gonzales-Siles L."/>
            <person name="Karlsson R."/>
            <person name="Boulund F."/>
            <person name="Engstrand L."/>
            <person name="Kristiansson E."/>
            <person name="Moore E."/>
        </authorList>
    </citation>
    <scope>NUCLEOTIDE SEQUENCE [LARGE SCALE GENOMIC DNA]</scope>
    <source>
        <strain evidence="1 2">CCUG 59586</strain>
    </source>
</reference>